<accession>A0A8D0GXX1</accession>
<dbReference type="InterPro" id="IPR056167">
    <property type="entry name" value="A-sol_ELP1"/>
</dbReference>
<evidence type="ECO:0000313" key="4">
    <source>
        <dbReference type="Proteomes" id="UP000694392"/>
    </source>
</evidence>
<dbReference type="InterPro" id="IPR056165">
    <property type="entry name" value="Beta-prop_ELP1_2nd"/>
</dbReference>
<dbReference type="Ensembl" id="ENSSPUT00000012451.1">
    <property type="protein sequence ID" value="ENSSPUP00000011668.1"/>
    <property type="gene ID" value="ENSSPUG00000008952.1"/>
</dbReference>
<dbReference type="GeneTree" id="ENSGT00390000013344"/>
<dbReference type="Pfam" id="PF23797">
    <property type="entry name" value="Beta-prop_ELP1_2nd"/>
    <property type="match status" value="1"/>
</dbReference>
<sequence>MDPTKSGDLALFSADNRISIYRSGNHTDKDPTVKIGAMGGNGFKVTVGTPCLEKTYRIDFGGDQEQINPLRLRLLTWLQDDLFLAVSQGQLPACSVIYHLSVDPLAEEGRVTLCSPVAVDGDVINLCCNPKTQTVVLQLTDGQMMQYLRGASASTPVLKPWLSSSGSAVRFPSPCVQTALAMVGGEETVFGLTDRCRFFINDVEAASNITSFAIYDEFLLVTTHSHVCQCLSLQDVSLKVLQTSLASASVPNSETLRKVERGSRIVTVLPQDTKIILQVPRGNLETIHHRALVLVQIRKWLNRLKFKEAFECMRKLRINLNFIYDHNPKVFLENVETFIEQIDSVNYINLFLTELREEDFTKTMYPLPVPSGAQVLECPDCKKVDLICDAMRAAMENINPHKYGRPWLLPILTYPQKRLWTIS</sequence>
<dbReference type="Pfam" id="PF23925">
    <property type="entry name" value="A-sol_ELP1"/>
    <property type="match status" value="1"/>
</dbReference>
<name>A0A8D0GXX1_SPHPU</name>
<dbReference type="UniPathway" id="UPA00988"/>
<dbReference type="Proteomes" id="UP000694392">
    <property type="component" value="Unplaced"/>
</dbReference>
<feature type="domain" description="ELP1 alpha-solenoid" evidence="2">
    <location>
        <begin position="290"/>
        <end position="412"/>
    </location>
</feature>
<dbReference type="GO" id="GO:0002926">
    <property type="term" value="P:tRNA wobble base 5-methoxycarbonylmethyl-2-thiouridinylation"/>
    <property type="evidence" value="ECO:0007669"/>
    <property type="project" value="TreeGrafter"/>
</dbReference>
<dbReference type="PANTHER" id="PTHR12747">
    <property type="entry name" value="ELONGATOR COMPLEX PROTEIN 1"/>
    <property type="match status" value="1"/>
</dbReference>
<protein>
    <submittedName>
        <fullName evidence="3">Uncharacterized protein</fullName>
    </submittedName>
</protein>
<dbReference type="AlphaFoldDB" id="A0A8D0GXX1"/>
<organism evidence="3 4">
    <name type="scientific">Sphenodon punctatus</name>
    <name type="common">Tuatara</name>
    <name type="synonym">Hatteria punctata</name>
    <dbReference type="NCBI Taxonomy" id="8508"/>
    <lineage>
        <taxon>Eukaryota</taxon>
        <taxon>Metazoa</taxon>
        <taxon>Chordata</taxon>
        <taxon>Craniata</taxon>
        <taxon>Vertebrata</taxon>
        <taxon>Euteleostomi</taxon>
        <taxon>Lepidosauria</taxon>
        <taxon>Sphenodontia</taxon>
        <taxon>Sphenodontidae</taxon>
        <taxon>Sphenodon</taxon>
    </lineage>
</organism>
<keyword evidence="4" id="KW-1185">Reference proteome</keyword>
<dbReference type="PANTHER" id="PTHR12747:SF0">
    <property type="entry name" value="ELONGATOR COMPLEX PROTEIN 1"/>
    <property type="match status" value="1"/>
</dbReference>
<evidence type="ECO:0000259" key="1">
    <source>
        <dbReference type="Pfam" id="PF23797"/>
    </source>
</evidence>
<dbReference type="GO" id="GO:0005829">
    <property type="term" value="C:cytosol"/>
    <property type="evidence" value="ECO:0007669"/>
    <property type="project" value="TreeGrafter"/>
</dbReference>
<feature type="domain" description="ELP1 N-terminal second beta-propeller" evidence="1">
    <location>
        <begin position="9"/>
        <end position="266"/>
    </location>
</feature>
<reference evidence="3" key="2">
    <citation type="submission" date="2025-09" db="UniProtKB">
        <authorList>
            <consortium name="Ensembl"/>
        </authorList>
    </citation>
    <scope>IDENTIFICATION</scope>
</reference>
<evidence type="ECO:0000259" key="2">
    <source>
        <dbReference type="Pfam" id="PF23925"/>
    </source>
</evidence>
<proteinExistence type="predicted"/>
<reference evidence="3" key="1">
    <citation type="submission" date="2025-08" db="UniProtKB">
        <authorList>
            <consortium name="Ensembl"/>
        </authorList>
    </citation>
    <scope>IDENTIFICATION</scope>
</reference>
<dbReference type="GO" id="GO:0000049">
    <property type="term" value="F:tRNA binding"/>
    <property type="evidence" value="ECO:0007669"/>
    <property type="project" value="TreeGrafter"/>
</dbReference>
<evidence type="ECO:0000313" key="3">
    <source>
        <dbReference type="Ensembl" id="ENSSPUP00000011668.1"/>
    </source>
</evidence>
<dbReference type="InterPro" id="IPR006849">
    <property type="entry name" value="Elp1"/>
</dbReference>
<dbReference type="GO" id="GO:0033588">
    <property type="term" value="C:elongator holoenzyme complex"/>
    <property type="evidence" value="ECO:0007669"/>
    <property type="project" value="InterPro"/>
</dbReference>